<proteinExistence type="predicted"/>
<sequence>MSTRTSGSRVRTWDMVATLSATGAAQACPRPDGGDTDSAAIRRTLCRWEICEAPTIWYGSTVR</sequence>
<dbReference type="PROSITE" id="PS51257">
    <property type="entry name" value="PROKAR_LIPOPROTEIN"/>
    <property type="match status" value="1"/>
</dbReference>
<organism evidence="1 2">
    <name type="scientific">Catellatospora chokoriensis</name>
    <dbReference type="NCBI Taxonomy" id="310353"/>
    <lineage>
        <taxon>Bacteria</taxon>
        <taxon>Bacillati</taxon>
        <taxon>Actinomycetota</taxon>
        <taxon>Actinomycetes</taxon>
        <taxon>Micromonosporales</taxon>
        <taxon>Micromonosporaceae</taxon>
        <taxon>Catellatospora</taxon>
    </lineage>
</organism>
<keyword evidence="2" id="KW-1185">Reference proteome</keyword>
<reference evidence="1 2" key="1">
    <citation type="submission" date="2021-01" db="EMBL/GenBank/DDBJ databases">
        <title>Whole genome shotgun sequence of Catellatospora chokoriensis NBRC 107358.</title>
        <authorList>
            <person name="Komaki H."/>
            <person name="Tamura T."/>
        </authorList>
    </citation>
    <scope>NUCLEOTIDE SEQUENCE [LARGE SCALE GENOMIC DNA]</scope>
    <source>
        <strain evidence="1 2">NBRC 107358</strain>
    </source>
</reference>
<evidence type="ECO:0000313" key="2">
    <source>
        <dbReference type="Proteomes" id="UP000619293"/>
    </source>
</evidence>
<gene>
    <name evidence="1" type="ORF">Cch02nite_61890</name>
</gene>
<dbReference type="EMBL" id="BONG01000050">
    <property type="protein sequence ID" value="GIF92745.1"/>
    <property type="molecule type" value="Genomic_DNA"/>
</dbReference>
<protein>
    <submittedName>
        <fullName evidence="1">Uncharacterized protein</fullName>
    </submittedName>
</protein>
<comment type="caution">
    <text evidence="1">The sequence shown here is derived from an EMBL/GenBank/DDBJ whole genome shotgun (WGS) entry which is preliminary data.</text>
</comment>
<dbReference type="Proteomes" id="UP000619293">
    <property type="component" value="Unassembled WGS sequence"/>
</dbReference>
<accession>A0A8J3K8R1</accession>
<dbReference type="AlphaFoldDB" id="A0A8J3K8R1"/>
<name>A0A8J3K8R1_9ACTN</name>
<evidence type="ECO:0000313" key="1">
    <source>
        <dbReference type="EMBL" id="GIF92745.1"/>
    </source>
</evidence>